<dbReference type="Pfam" id="PF09234">
    <property type="entry name" value="DUF1963"/>
    <property type="match status" value="1"/>
</dbReference>
<dbReference type="InterPro" id="IPR015315">
    <property type="entry name" value="DUF1963"/>
</dbReference>
<evidence type="ECO:0000313" key="1">
    <source>
        <dbReference type="EMBL" id="MDO3398020.1"/>
    </source>
</evidence>
<dbReference type="RefSeq" id="WP_302710227.1">
    <property type="nucleotide sequence ID" value="NZ_JAULSC010000037.1"/>
</dbReference>
<dbReference type="PANTHER" id="PTHR36436">
    <property type="entry name" value="SLL5081 PROTEIN"/>
    <property type="match status" value="1"/>
</dbReference>
<reference evidence="1" key="1">
    <citation type="submission" date="2023-06" db="EMBL/GenBank/DDBJ databases">
        <title>Genome sequence of Nocardioides sp. SOB44.</title>
        <authorList>
            <person name="Zhang G."/>
        </authorList>
    </citation>
    <scope>NUCLEOTIDE SEQUENCE</scope>
    <source>
        <strain evidence="1">SOB44</strain>
    </source>
</reference>
<proteinExistence type="predicted"/>
<accession>A0ABT8TVN4</accession>
<name>A0ABT8TVN4_9ACTN</name>
<comment type="caution">
    <text evidence="1">The sequence shown here is derived from an EMBL/GenBank/DDBJ whole genome shotgun (WGS) entry which is preliminary data.</text>
</comment>
<evidence type="ECO:0000313" key="2">
    <source>
        <dbReference type="Proteomes" id="UP001168363"/>
    </source>
</evidence>
<gene>
    <name evidence="1" type="ORF">QWJ41_20015</name>
</gene>
<dbReference type="Proteomes" id="UP001168363">
    <property type="component" value="Unassembled WGS sequence"/>
</dbReference>
<dbReference type="InterPro" id="IPR035948">
    <property type="entry name" value="YwqG-like_sf"/>
</dbReference>
<dbReference type="EMBL" id="JAULSC010000037">
    <property type="protein sequence ID" value="MDO3398020.1"/>
    <property type="molecule type" value="Genomic_DNA"/>
</dbReference>
<protein>
    <submittedName>
        <fullName evidence="1">DUF1963 domain-containing protein</fullName>
    </submittedName>
</protein>
<organism evidence="1 2">
    <name type="scientific">Nocardioides cremeus</name>
    <dbReference type="NCBI Taxonomy" id="3058044"/>
    <lineage>
        <taxon>Bacteria</taxon>
        <taxon>Bacillati</taxon>
        <taxon>Actinomycetota</taxon>
        <taxon>Actinomycetes</taxon>
        <taxon>Propionibacteriales</taxon>
        <taxon>Nocardioidaceae</taxon>
        <taxon>Nocardioides</taxon>
    </lineage>
</organism>
<keyword evidence="2" id="KW-1185">Reference proteome</keyword>
<dbReference type="Gene3D" id="2.30.320.10">
    <property type="entry name" value="YwqG-like"/>
    <property type="match status" value="1"/>
</dbReference>
<sequence length="295" mass="31667">MRHRTVRGRGVVVGYKEALGALVAAAPPDSGVRSLVRPAAAGLVSEHAERSGLLRRRTTVAPQVTSSYVGGHPFQPDDAEWPQDVDGWPMHFVLQVAFADVPALPGFPREGLLQMFVRDDPMHGLTFDDTAGTRGLLCRWYDAAALAQPVEVTSTTSAFTSDDSPLADPQHPAELEFVAIPMLPLGWENLADDVAGAPEAFEALEELLEKREDLVEGLEQAVEESGRWSGVHVGGWPSFVQSAPDVPAYAASQLLVGMSGGLFRWGDVGSAHLFGDPAAVAAGDLSQLWWEWASH</sequence>
<dbReference type="PANTHER" id="PTHR36436:SF6">
    <property type="entry name" value="SLL5081 PROTEIN"/>
    <property type="match status" value="1"/>
</dbReference>
<dbReference type="SUPFAM" id="SSF103032">
    <property type="entry name" value="Hypothetical protein YwqG"/>
    <property type="match status" value="1"/>
</dbReference>